<evidence type="ECO:0000256" key="1">
    <source>
        <dbReference type="ARBA" id="ARBA00004651"/>
    </source>
</evidence>
<name>A0ABY2TI35_9BACT</name>
<feature type="domain" description="ABC transmembrane type-1" evidence="8">
    <location>
        <begin position="91"/>
        <end position="294"/>
    </location>
</feature>
<evidence type="ECO:0000256" key="6">
    <source>
        <dbReference type="ARBA" id="ARBA00023136"/>
    </source>
</evidence>
<dbReference type="Proteomes" id="UP000309584">
    <property type="component" value="Unassembled WGS sequence"/>
</dbReference>
<evidence type="ECO:0000256" key="5">
    <source>
        <dbReference type="ARBA" id="ARBA00022989"/>
    </source>
</evidence>
<reference evidence="9 10" key="1">
    <citation type="submission" date="2018-05" db="EMBL/GenBank/DDBJ databases">
        <title>Novel Campyloabacter and Helicobacter Species and Strains.</title>
        <authorList>
            <person name="Mannion A.J."/>
            <person name="Shen Z."/>
            <person name="Fox J.G."/>
        </authorList>
    </citation>
    <scope>NUCLEOTIDE SEQUENCE [LARGE SCALE GENOMIC DNA]</scope>
    <source>
        <strain evidence="10">MIT10-5678</strain>
    </source>
</reference>
<dbReference type="InterPro" id="IPR035906">
    <property type="entry name" value="MetI-like_sf"/>
</dbReference>
<comment type="similarity">
    <text evidence="7">Belongs to the binding-protein-dependent transport system permease family.</text>
</comment>
<dbReference type="Gene3D" id="1.10.3720.10">
    <property type="entry name" value="MetI-like"/>
    <property type="match status" value="1"/>
</dbReference>
<keyword evidence="6 7" id="KW-0472">Membrane</keyword>
<evidence type="ECO:0000313" key="9">
    <source>
        <dbReference type="EMBL" id="TKX33764.1"/>
    </source>
</evidence>
<evidence type="ECO:0000313" key="10">
    <source>
        <dbReference type="Proteomes" id="UP000309584"/>
    </source>
</evidence>
<evidence type="ECO:0000256" key="2">
    <source>
        <dbReference type="ARBA" id="ARBA00022448"/>
    </source>
</evidence>
<comment type="caution">
    <text evidence="9">The sequence shown here is derived from an EMBL/GenBank/DDBJ whole genome shotgun (WGS) entry which is preliminary data.</text>
</comment>
<feature type="transmembrane region" description="Helical" evidence="7">
    <location>
        <begin position="253"/>
        <end position="270"/>
    </location>
</feature>
<keyword evidence="4 7" id="KW-0812">Transmembrane</keyword>
<proteinExistence type="inferred from homology"/>
<keyword evidence="5 7" id="KW-1133">Transmembrane helix</keyword>
<accession>A0ABY2TI35</accession>
<protein>
    <submittedName>
        <fullName evidence="9">ABC transporter permease</fullName>
    </submittedName>
</protein>
<dbReference type="EMBL" id="NXLY01000009">
    <property type="protein sequence ID" value="TKX33764.1"/>
    <property type="molecule type" value="Genomic_DNA"/>
</dbReference>
<sequence length="311" mass="35801">MLSRLFFGILVAFLSTFLCFIMLHFSKANISYANGSNTQSKEFVKRVEKNLGLDRPLLIQYRNWIFKALKGDFGISFLSGERVLKIIKERFLNTLILSFSALGILFFLSIFLAFVEYHFKNSFIEKIITFATLNFFALPPLVIALIFIFIFSFFGHFLSIGDIEFENDFFSRLKHLIFPILVLVLSHLALYLRIARNLIHECFSQIFIQNLYARALKQSDINCLVLKYCLGSIISYFGATALNFIMGTYIVENIFNFSGIGFLLIQSIIYKDFPVVLALLFLSVLFATLLSFLSDIISQILNPKLRKFSFV</sequence>
<dbReference type="PANTHER" id="PTHR43163">
    <property type="entry name" value="DIPEPTIDE TRANSPORT SYSTEM PERMEASE PROTEIN DPPB-RELATED"/>
    <property type="match status" value="1"/>
</dbReference>
<evidence type="ECO:0000256" key="7">
    <source>
        <dbReference type="RuleBase" id="RU363032"/>
    </source>
</evidence>
<evidence type="ECO:0000259" key="8">
    <source>
        <dbReference type="PROSITE" id="PS50928"/>
    </source>
</evidence>
<comment type="subcellular location">
    <subcellularLocation>
        <location evidence="1 7">Cell membrane</location>
        <topology evidence="1 7">Multi-pass membrane protein</topology>
    </subcellularLocation>
</comment>
<feature type="transmembrane region" description="Helical" evidence="7">
    <location>
        <begin position="6"/>
        <end position="25"/>
    </location>
</feature>
<dbReference type="Pfam" id="PF19300">
    <property type="entry name" value="BPD_transp_1_N"/>
    <property type="match status" value="1"/>
</dbReference>
<evidence type="ECO:0000256" key="3">
    <source>
        <dbReference type="ARBA" id="ARBA00022475"/>
    </source>
</evidence>
<feature type="transmembrane region" description="Helical" evidence="7">
    <location>
        <begin position="91"/>
        <end position="115"/>
    </location>
</feature>
<gene>
    <name evidence="9" type="ORF">CQA75_05475</name>
</gene>
<dbReference type="SUPFAM" id="SSF161098">
    <property type="entry name" value="MetI-like"/>
    <property type="match status" value="1"/>
</dbReference>
<dbReference type="Pfam" id="PF00528">
    <property type="entry name" value="BPD_transp_1"/>
    <property type="match status" value="1"/>
</dbReference>
<keyword evidence="3" id="KW-1003">Cell membrane</keyword>
<keyword evidence="2 7" id="KW-0813">Transport</keyword>
<evidence type="ECO:0000256" key="4">
    <source>
        <dbReference type="ARBA" id="ARBA00022692"/>
    </source>
</evidence>
<dbReference type="InterPro" id="IPR045621">
    <property type="entry name" value="BPD_transp_1_N"/>
</dbReference>
<feature type="transmembrane region" description="Helical" evidence="7">
    <location>
        <begin position="127"/>
        <end position="155"/>
    </location>
</feature>
<organism evidence="9 10">
    <name type="scientific">Campylobacter taeniopygiae</name>
    <dbReference type="NCBI Taxonomy" id="2510188"/>
    <lineage>
        <taxon>Bacteria</taxon>
        <taxon>Pseudomonadati</taxon>
        <taxon>Campylobacterota</taxon>
        <taxon>Epsilonproteobacteria</taxon>
        <taxon>Campylobacterales</taxon>
        <taxon>Campylobacteraceae</taxon>
        <taxon>Campylobacter</taxon>
    </lineage>
</organism>
<dbReference type="RefSeq" id="WP_137624024.1">
    <property type="nucleotide sequence ID" value="NZ_NXLY01000009.1"/>
</dbReference>
<dbReference type="PANTHER" id="PTHR43163:SF6">
    <property type="entry name" value="DIPEPTIDE TRANSPORT SYSTEM PERMEASE PROTEIN DPPB-RELATED"/>
    <property type="match status" value="1"/>
</dbReference>
<feature type="transmembrane region" description="Helical" evidence="7">
    <location>
        <begin position="176"/>
        <end position="194"/>
    </location>
</feature>
<dbReference type="InterPro" id="IPR000515">
    <property type="entry name" value="MetI-like"/>
</dbReference>
<feature type="transmembrane region" description="Helical" evidence="7">
    <location>
        <begin position="276"/>
        <end position="297"/>
    </location>
</feature>
<feature type="transmembrane region" description="Helical" evidence="7">
    <location>
        <begin position="225"/>
        <end position="246"/>
    </location>
</feature>
<keyword evidence="10" id="KW-1185">Reference proteome</keyword>
<dbReference type="PROSITE" id="PS50928">
    <property type="entry name" value="ABC_TM1"/>
    <property type="match status" value="1"/>
</dbReference>